<dbReference type="AlphaFoldDB" id="A0A375FSU0"/>
<reference evidence="4" key="2">
    <citation type="submission" date="2018-01" db="EMBL/GenBank/DDBJ databases">
        <authorList>
            <person name="Gaut B.S."/>
            <person name="Morton B.R."/>
            <person name="Clegg M.T."/>
            <person name="Duvall M.R."/>
        </authorList>
    </citation>
    <scope>NUCLEOTIDE SEQUENCE [LARGE SCALE GENOMIC DNA]</scope>
</reference>
<dbReference type="EMBL" id="OGUS01000104">
    <property type="protein sequence ID" value="SPC10551.1"/>
    <property type="molecule type" value="Genomic_DNA"/>
</dbReference>
<protein>
    <submittedName>
        <fullName evidence="2">Uncharacterized protein</fullName>
    </submittedName>
</protein>
<comment type="caution">
    <text evidence="2">The sequence shown here is derived from an EMBL/GenBank/DDBJ whole genome shotgun (WGS) entry which is preliminary data.</text>
</comment>
<reference evidence="2" key="1">
    <citation type="submission" date="2018-01" db="EMBL/GenBank/DDBJ databases">
        <authorList>
            <person name="Clerissi C."/>
        </authorList>
    </citation>
    <scope>NUCLEOTIDE SEQUENCE</scope>
    <source>
        <strain evidence="2">Cupriavidus oxalaticus LMG 2235</strain>
    </source>
</reference>
<evidence type="ECO:0000313" key="3">
    <source>
        <dbReference type="EMBL" id="SPC12191.1"/>
    </source>
</evidence>
<evidence type="ECO:0000313" key="1">
    <source>
        <dbReference type="EMBL" id="SPC05522.1"/>
    </source>
</evidence>
<name>A0A375FSU0_9BURK</name>
<evidence type="ECO:0000313" key="4">
    <source>
        <dbReference type="Proteomes" id="UP000256862"/>
    </source>
</evidence>
<dbReference type="EMBL" id="OGUS01000010">
    <property type="protein sequence ID" value="SPC05522.1"/>
    <property type="molecule type" value="Genomic_DNA"/>
</dbReference>
<dbReference type="EMBL" id="OGUS01000113">
    <property type="protein sequence ID" value="SPC12191.1"/>
    <property type="molecule type" value="Genomic_DNA"/>
</dbReference>
<dbReference type="Proteomes" id="UP000256862">
    <property type="component" value="Chromosome CO2235"/>
</dbReference>
<proteinExistence type="predicted"/>
<organism evidence="2 4">
    <name type="scientific">Cupriavidus oxalaticus</name>
    <dbReference type="NCBI Taxonomy" id="96344"/>
    <lineage>
        <taxon>Bacteria</taxon>
        <taxon>Pseudomonadati</taxon>
        <taxon>Pseudomonadota</taxon>
        <taxon>Betaproteobacteria</taxon>
        <taxon>Burkholderiales</taxon>
        <taxon>Burkholderiaceae</taxon>
        <taxon>Cupriavidus</taxon>
    </lineage>
</organism>
<sequence>MYTGNVHDTEGATTHCPACGAPLIRIQVDLFVSRPIIEVLTETRSSKAKVGRQNDHVSQMGLLVEA</sequence>
<evidence type="ECO:0000313" key="2">
    <source>
        <dbReference type="EMBL" id="SPC10551.1"/>
    </source>
</evidence>
<gene>
    <name evidence="3" type="ORF">CO2235_130008</name>
    <name evidence="1" type="ORF">CO2235_U1070009</name>
    <name evidence="2" type="ORF">CO2235_U950024</name>
</gene>
<accession>A0A375FSU0</accession>